<accession>A0ABS8Y5M4</accession>
<feature type="non-terminal residue" evidence="2">
    <location>
        <position position="1"/>
    </location>
</feature>
<reference evidence="2 3" key="1">
    <citation type="journal article" date="2021" name="BMC Genomics">
        <title>Datura genome reveals duplications of psychoactive alkaloid biosynthetic genes and high mutation rate following tissue culture.</title>
        <authorList>
            <person name="Rajewski A."/>
            <person name="Carter-House D."/>
            <person name="Stajich J."/>
            <person name="Litt A."/>
        </authorList>
    </citation>
    <scope>NUCLEOTIDE SEQUENCE [LARGE SCALE GENOMIC DNA]</scope>
    <source>
        <strain evidence="2">AR-01</strain>
    </source>
</reference>
<feature type="region of interest" description="Disordered" evidence="1">
    <location>
        <begin position="73"/>
        <end position="105"/>
    </location>
</feature>
<evidence type="ECO:0000313" key="2">
    <source>
        <dbReference type="EMBL" id="MCE5166651.1"/>
    </source>
</evidence>
<organism evidence="2 3">
    <name type="scientific">Datura stramonium</name>
    <name type="common">Jimsonweed</name>
    <name type="synonym">Common thornapple</name>
    <dbReference type="NCBI Taxonomy" id="4076"/>
    <lineage>
        <taxon>Eukaryota</taxon>
        <taxon>Viridiplantae</taxon>
        <taxon>Streptophyta</taxon>
        <taxon>Embryophyta</taxon>
        <taxon>Tracheophyta</taxon>
        <taxon>Spermatophyta</taxon>
        <taxon>Magnoliopsida</taxon>
        <taxon>eudicotyledons</taxon>
        <taxon>Gunneridae</taxon>
        <taxon>Pentapetalae</taxon>
        <taxon>asterids</taxon>
        <taxon>lamiids</taxon>
        <taxon>Solanales</taxon>
        <taxon>Solanaceae</taxon>
        <taxon>Solanoideae</taxon>
        <taxon>Datureae</taxon>
        <taxon>Datura</taxon>
    </lineage>
</organism>
<evidence type="ECO:0000313" key="3">
    <source>
        <dbReference type="Proteomes" id="UP000823775"/>
    </source>
</evidence>
<proteinExistence type="predicted"/>
<comment type="caution">
    <text evidence="2">The sequence shown here is derived from an EMBL/GenBank/DDBJ whole genome shotgun (WGS) entry which is preliminary data.</text>
</comment>
<feature type="compositionally biased region" description="Basic and acidic residues" evidence="1">
    <location>
        <begin position="92"/>
        <end position="105"/>
    </location>
</feature>
<gene>
    <name evidence="2" type="ORF">HAX54_023426</name>
</gene>
<evidence type="ECO:0000256" key="1">
    <source>
        <dbReference type="SAM" id="MobiDB-lite"/>
    </source>
</evidence>
<name>A0ABS8Y5M4_DATST</name>
<feature type="non-terminal residue" evidence="2">
    <location>
        <position position="105"/>
    </location>
</feature>
<keyword evidence="3" id="KW-1185">Reference proteome</keyword>
<protein>
    <submittedName>
        <fullName evidence="2">Uncharacterized protein</fullName>
    </submittedName>
</protein>
<dbReference type="EMBL" id="JACEIK010028488">
    <property type="protein sequence ID" value="MCE5166651.1"/>
    <property type="molecule type" value="Genomic_DNA"/>
</dbReference>
<sequence length="105" mass="10902">GLVSSGVSGGFPWGWSHFSAKATGTMGGNRKGRGAKGVRMKVRFGGFLVSAGKGRVGYCGVADGEEGEDVLRPKMERGEGREGKMWVSGGRPDSERGERGRGGGL</sequence>
<feature type="compositionally biased region" description="Basic and acidic residues" evidence="1">
    <location>
        <begin position="73"/>
        <end position="84"/>
    </location>
</feature>
<dbReference type="Proteomes" id="UP000823775">
    <property type="component" value="Unassembled WGS sequence"/>
</dbReference>